<keyword evidence="5 6" id="KW-0378">Hydrolase</keyword>
<dbReference type="HAMAP" id="MF_01974">
    <property type="entry name" value="MetAP_1"/>
    <property type="match status" value="1"/>
</dbReference>
<dbReference type="AlphaFoldDB" id="A0A367XU12"/>
<comment type="similarity">
    <text evidence="6">Belongs to the peptidase M24A family. Methionine aminopeptidase type 1 subfamily.</text>
</comment>
<dbReference type="PANTHER" id="PTHR43330">
    <property type="entry name" value="METHIONINE AMINOPEPTIDASE"/>
    <property type="match status" value="1"/>
</dbReference>
<feature type="binding site" evidence="6">
    <location>
        <position position="109"/>
    </location>
    <ligand>
        <name>a divalent metal cation</name>
        <dbReference type="ChEBI" id="CHEBI:60240"/>
        <label>1</label>
    </ligand>
</feature>
<protein>
    <recommendedName>
        <fullName evidence="6 7">Methionine aminopeptidase</fullName>
        <shortName evidence="6">MAP</shortName>
        <shortName evidence="6">MetAP</shortName>
        <ecNumber evidence="6 7">3.4.11.18</ecNumber>
    </recommendedName>
    <alternativeName>
        <fullName evidence="6">Peptidase M</fullName>
    </alternativeName>
</protein>
<evidence type="ECO:0000313" key="10">
    <source>
        <dbReference type="Proteomes" id="UP000253508"/>
    </source>
</evidence>
<name>A0A367XU12_9MICO</name>
<dbReference type="GO" id="GO:0006508">
    <property type="term" value="P:proteolysis"/>
    <property type="evidence" value="ECO:0007669"/>
    <property type="project" value="UniProtKB-KW"/>
</dbReference>
<sequence length="283" mass="29712">MFRRSVYKKPAQLRGMVEPGLVTSAALDAVAKAIRPGITTLELDAIAEQAITERGAHSNFQLVDGYHHTVCVSVNEQVVHGIPGGRVLEAGDIVSVDAGAETADGWNGDSARTFIVPGEPVDPELVAQRQELSDVTRGSMWAGIAALASSKHLGEVGAIIQDYIEANPLPSTGQPAGILRDYVGHGIGRQMHESPTLFHYATPGRGAEIKPGLCICVEPMMTAGSEEVFIEDDDWTITTVDGSQGAHWEHSVAVHAGGIWVLTAEDGGAAGLAPFGVTPVPIA</sequence>
<dbReference type="GO" id="GO:0070006">
    <property type="term" value="F:metalloaminopeptidase activity"/>
    <property type="evidence" value="ECO:0007669"/>
    <property type="project" value="UniProtKB-UniRule"/>
</dbReference>
<keyword evidence="3 6" id="KW-0645">Protease</keyword>
<evidence type="ECO:0000256" key="3">
    <source>
        <dbReference type="ARBA" id="ARBA00022670"/>
    </source>
</evidence>
<dbReference type="RefSeq" id="WP_114118763.1">
    <property type="nucleotide sequence ID" value="NZ_BMHU01000007.1"/>
</dbReference>
<feature type="binding site" evidence="6">
    <location>
        <position position="109"/>
    </location>
    <ligand>
        <name>a divalent metal cation</name>
        <dbReference type="ChEBI" id="CHEBI:60240"/>
        <label>2</label>
        <note>catalytic</note>
    </ligand>
</feature>
<dbReference type="PRINTS" id="PR00599">
    <property type="entry name" value="MAPEPTIDASE"/>
</dbReference>
<keyword evidence="10" id="KW-1185">Reference proteome</keyword>
<comment type="catalytic activity">
    <reaction evidence="6 7">
        <text>Release of N-terminal amino acids, preferentially methionine, from peptides and arylamides.</text>
        <dbReference type="EC" id="3.4.11.18"/>
    </reaction>
</comment>
<dbReference type="EMBL" id="QORO01000006">
    <property type="protein sequence ID" value="RCK56889.1"/>
    <property type="molecule type" value="Genomic_DNA"/>
</dbReference>
<comment type="subunit">
    <text evidence="6">Monomer.</text>
</comment>
<feature type="domain" description="Peptidase M24" evidence="8">
    <location>
        <begin position="19"/>
        <end position="255"/>
    </location>
</feature>
<dbReference type="InterPro" id="IPR000994">
    <property type="entry name" value="Pept_M24"/>
</dbReference>
<comment type="cofactor">
    <cofactor evidence="6">
        <name>Co(2+)</name>
        <dbReference type="ChEBI" id="CHEBI:48828"/>
    </cofactor>
    <cofactor evidence="6">
        <name>Zn(2+)</name>
        <dbReference type="ChEBI" id="CHEBI:29105"/>
    </cofactor>
    <cofactor evidence="6">
        <name>Mn(2+)</name>
        <dbReference type="ChEBI" id="CHEBI:29035"/>
    </cofactor>
    <cofactor evidence="6">
        <name>Fe(2+)</name>
        <dbReference type="ChEBI" id="CHEBI:29033"/>
    </cofactor>
    <text evidence="6">Binds 2 divalent metal cations per subunit. Has a high-affinity and a low affinity metal-binding site. The true nature of the physiological cofactor is under debate. The enzyme is active with cobalt, zinc, manganese or divalent iron ions. Most likely, methionine aminopeptidases function as mononuclear Fe(2+)-metalloproteases under physiological conditions, and the catalytically relevant metal-binding site has been assigned to the histidine-containing high-affinity site.</text>
</comment>
<dbReference type="GO" id="GO:0005829">
    <property type="term" value="C:cytosol"/>
    <property type="evidence" value="ECO:0007669"/>
    <property type="project" value="TreeGrafter"/>
</dbReference>
<feature type="binding site" evidence="6">
    <location>
        <position position="218"/>
    </location>
    <ligand>
        <name>a divalent metal cation</name>
        <dbReference type="ChEBI" id="CHEBI:60240"/>
        <label>2</label>
        <note>catalytic</note>
    </ligand>
</feature>
<evidence type="ECO:0000313" key="9">
    <source>
        <dbReference type="EMBL" id="RCK56889.1"/>
    </source>
</evidence>
<feature type="binding site" evidence="6">
    <location>
        <position position="249"/>
    </location>
    <ligand>
        <name>a divalent metal cation</name>
        <dbReference type="ChEBI" id="CHEBI:60240"/>
        <label>1</label>
    </ligand>
</feature>
<evidence type="ECO:0000256" key="1">
    <source>
        <dbReference type="ARBA" id="ARBA00002521"/>
    </source>
</evidence>
<dbReference type="PROSITE" id="PS00680">
    <property type="entry name" value="MAP_1"/>
    <property type="match status" value="1"/>
</dbReference>
<feature type="binding site" evidence="6">
    <location>
        <position position="185"/>
    </location>
    <ligand>
        <name>a divalent metal cation</name>
        <dbReference type="ChEBI" id="CHEBI:60240"/>
        <label>2</label>
        <note>catalytic</note>
    </ligand>
</feature>
<dbReference type="InterPro" id="IPR001714">
    <property type="entry name" value="Pept_M24_MAP"/>
</dbReference>
<dbReference type="EC" id="3.4.11.18" evidence="6 7"/>
<comment type="function">
    <text evidence="1 6">Removes the N-terminal methionine from nascent proteins. The N-terminal methionine is often cleaved when the second residue in the primary sequence is small and uncharged (Met-Ala-, Cys, Gly, Pro, Ser, Thr, or Val). Requires deformylation of the N(alpha)-formylated initiator methionine before it can be hydrolyzed.</text>
</comment>
<evidence type="ECO:0000256" key="7">
    <source>
        <dbReference type="RuleBase" id="RU003653"/>
    </source>
</evidence>
<evidence type="ECO:0000256" key="2">
    <source>
        <dbReference type="ARBA" id="ARBA00022438"/>
    </source>
</evidence>
<dbReference type="SUPFAM" id="SSF55920">
    <property type="entry name" value="Creatinase/aminopeptidase"/>
    <property type="match status" value="1"/>
</dbReference>
<feature type="binding site" evidence="6">
    <location>
        <position position="80"/>
    </location>
    <ligand>
        <name>substrate</name>
    </ligand>
</feature>
<feature type="binding site" evidence="6">
    <location>
        <position position="192"/>
    </location>
    <ligand>
        <name>substrate</name>
    </ligand>
</feature>
<keyword evidence="4 6" id="KW-0479">Metal-binding</keyword>
<dbReference type="PANTHER" id="PTHR43330:SF27">
    <property type="entry name" value="METHIONINE AMINOPEPTIDASE"/>
    <property type="match status" value="1"/>
</dbReference>
<feature type="binding site" evidence="6">
    <location>
        <position position="249"/>
    </location>
    <ligand>
        <name>a divalent metal cation</name>
        <dbReference type="ChEBI" id="CHEBI:60240"/>
        <label>2</label>
        <note>catalytic</note>
    </ligand>
</feature>
<keyword evidence="2 6" id="KW-0031">Aminopeptidase</keyword>
<dbReference type="Gene3D" id="3.90.230.10">
    <property type="entry name" value="Creatinase/methionine aminopeptidase superfamily"/>
    <property type="match status" value="1"/>
</dbReference>
<feature type="binding site" evidence="6">
    <location>
        <position position="97"/>
    </location>
    <ligand>
        <name>a divalent metal cation</name>
        <dbReference type="ChEBI" id="CHEBI:60240"/>
        <label>1</label>
    </ligand>
</feature>
<accession>A0A367XU12</accession>
<dbReference type="InterPro" id="IPR036005">
    <property type="entry name" value="Creatinase/aminopeptidase-like"/>
</dbReference>
<evidence type="ECO:0000259" key="8">
    <source>
        <dbReference type="Pfam" id="PF00557"/>
    </source>
</evidence>
<dbReference type="Proteomes" id="UP000253508">
    <property type="component" value="Unassembled WGS sequence"/>
</dbReference>
<comment type="caution">
    <text evidence="9">The sequence shown here is derived from an EMBL/GenBank/DDBJ whole genome shotgun (WGS) entry which is preliminary data.</text>
</comment>
<organism evidence="9 10">
    <name type="scientific">Microbacterium sorbitolivorans</name>
    <dbReference type="NCBI Taxonomy" id="1867410"/>
    <lineage>
        <taxon>Bacteria</taxon>
        <taxon>Bacillati</taxon>
        <taxon>Actinomycetota</taxon>
        <taxon>Actinomycetes</taxon>
        <taxon>Micrococcales</taxon>
        <taxon>Microbacteriaceae</taxon>
        <taxon>Microbacterium</taxon>
    </lineage>
</organism>
<evidence type="ECO:0000256" key="5">
    <source>
        <dbReference type="ARBA" id="ARBA00022801"/>
    </source>
</evidence>
<reference evidence="9 10" key="1">
    <citation type="submission" date="2018-07" db="EMBL/GenBank/DDBJ databases">
        <title>Microbacterium endoborsara sp. nov., a novel actinobacterium isolated from Borszczowia aralocaspica.</title>
        <authorList>
            <person name="An D."/>
        </authorList>
    </citation>
    <scope>NUCLEOTIDE SEQUENCE [LARGE SCALE GENOMIC DNA]</scope>
    <source>
        <strain evidence="9 10">C1.15228</strain>
    </source>
</reference>
<dbReference type="GO" id="GO:0004239">
    <property type="term" value="F:initiator methionyl aminopeptidase activity"/>
    <property type="evidence" value="ECO:0007669"/>
    <property type="project" value="UniProtKB-UniRule"/>
</dbReference>
<dbReference type="CDD" id="cd01086">
    <property type="entry name" value="MetAP1"/>
    <property type="match status" value="1"/>
</dbReference>
<dbReference type="NCBIfam" id="TIGR00500">
    <property type="entry name" value="met_pdase_I"/>
    <property type="match status" value="1"/>
</dbReference>
<dbReference type="InterPro" id="IPR002467">
    <property type="entry name" value="Pept_M24A_MAP1"/>
</dbReference>
<dbReference type="Pfam" id="PF00557">
    <property type="entry name" value="Peptidase_M24"/>
    <property type="match status" value="1"/>
</dbReference>
<gene>
    <name evidence="6 9" type="primary">map</name>
    <name evidence="9" type="ORF">DTO57_13500</name>
</gene>
<dbReference type="OrthoDB" id="9802055at2"/>
<proteinExistence type="inferred from homology"/>
<evidence type="ECO:0000256" key="4">
    <source>
        <dbReference type="ARBA" id="ARBA00022723"/>
    </source>
</evidence>
<dbReference type="GO" id="GO:0046872">
    <property type="term" value="F:metal ion binding"/>
    <property type="evidence" value="ECO:0007669"/>
    <property type="project" value="UniProtKB-UniRule"/>
</dbReference>
<evidence type="ECO:0000256" key="6">
    <source>
        <dbReference type="HAMAP-Rule" id="MF_01974"/>
    </source>
</evidence>